<evidence type="ECO:0008006" key="3">
    <source>
        <dbReference type="Google" id="ProtNLM"/>
    </source>
</evidence>
<dbReference type="EMBL" id="SOSA01000313">
    <property type="protein sequence ID" value="THC92726.1"/>
    <property type="molecule type" value="Genomic_DNA"/>
</dbReference>
<dbReference type="SUPFAM" id="SSF53335">
    <property type="entry name" value="S-adenosyl-L-methionine-dependent methyltransferases"/>
    <property type="match status" value="1"/>
</dbReference>
<proteinExistence type="predicted"/>
<evidence type="ECO:0000313" key="2">
    <source>
        <dbReference type="Proteomes" id="UP000308092"/>
    </source>
</evidence>
<dbReference type="CDD" id="cd02440">
    <property type="entry name" value="AdoMet_MTases"/>
    <property type="match status" value="1"/>
</dbReference>
<dbReference type="VEuPathDB" id="FungiDB:EYZ11_007803"/>
<protein>
    <recommendedName>
        <fullName evidence="3">Methyltransferase domain-containing protein</fullName>
    </recommendedName>
</protein>
<name>A0A4S3JC40_9EURO</name>
<reference evidence="1 2" key="1">
    <citation type="submission" date="2019-03" db="EMBL/GenBank/DDBJ databases">
        <title>The genome sequence of a newly discovered highly antifungal drug resistant Aspergillus species, Aspergillus tanneri NIH 1004.</title>
        <authorList>
            <person name="Mounaud S."/>
            <person name="Singh I."/>
            <person name="Joardar V."/>
            <person name="Pakala S."/>
            <person name="Pakala S."/>
            <person name="Venepally P."/>
            <person name="Hoover J."/>
            <person name="Nierman W."/>
            <person name="Chung J."/>
            <person name="Losada L."/>
        </authorList>
    </citation>
    <scope>NUCLEOTIDE SEQUENCE [LARGE SCALE GENOMIC DNA]</scope>
    <source>
        <strain evidence="1 2">NIH1004</strain>
    </source>
</reference>
<dbReference type="InterPro" id="IPR029063">
    <property type="entry name" value="SAM-dependent_MTases_sf"/>
</dbReference>
<evidence type="ECO:0000313" key="1">
    <source>
        <dbReference type="EMBL" id="THC92726.1"/>
    </source>
</evidence>
<organism evidence="1 2">
    <name type="scientific">Aspergillus tanneri</name>
    <dbReference type="NCBI Taxonomy" id="1220188"/>
    <lineage>
        <taxon>Eukaryota</taxon>
        <taxon>Fungi</taxon>
        <taxon>Dikarya</taxon>
        <taxon>Ascomycota</taxon>
        <taxon>Pezizomycotina</taxon>
        <taxon>Eurotiomycetes</taxon>
        <taxon>Eurotiomycetidae</taxon>
        <taxon>Eurotiales</taxon>
        <taxon>Aspergillaceae</taxon>
        <taxon>Aspergillus</taxon>
        <taxon>Aspergillus subgen. Circumdati</taxon>
    </lineage>
</organism>
<accession>A0A4S3JC40</accession>
<dbReference type="Proteomes" id="UP000308092">
    <property type="component" value="Unassembled WGS sequence"/>
</dbReference>
<sequence length="269" mass="30904">MEGYNSSYRAESYELAHTRHPWLNKDAPVYWEAYKLMRQLRRLKQSNSCRYIVVDIGTGTGRVIRHLTDRLTQEASSPKEVLFLGLDPSPYMLEHAQRSIPNTFKQSTFYYPVSALEMHTIDFLKGPPIVDLLVFAKGVLRPHTGRVYLSLFHMSEEHNAEKASHTYREMTNSLITEEALSVIYPGVVYRQTKSDVKMEGGFQVVTSSLQVVERRRDGQERVIEKDTAVVKCRIWKKGEFIRVADMAGLDFIEAKGTDDETIYVFKTVG</sequence>
<dbReference type="Gene3D" id="3.40.50.150">
    <property type="entry name" value="Vaccinia Virus protein VP39"/>
    <property type="match status" value="1"/>
</dbReference>
<gene>
    <name evidence="1" type="ORF">EYZ11_007803</name>
</gene>
<comment type="caution">
    <text evidence="1">The sequence shown here is derived from an EMBL/GenBank/DDBJ whole genome shotgun (WGS) entry which is preliminary data.</text>
</comment>
<dbReference type="AlphaFoldDB" id="A0A4S3JC40"/>
<keyword evidence="2" id="KW-1185">Reference proteome</keyword>